<name>A0A2A2K3J1_9BILA</name>
<evidence type="ECO:0000313" key="3">
    <source>
        <dbReference type="Proteomes" id="UP000218231"/>
    </source>
</evidence>
<gene>
    <name evidence="2" type="ORF">WR25_02985</name>
</gene>
<reference evidence="2 3" key="1">
    <citation type="journal article" date="2017" name="Curr. Biol.">
        <title>Genome architecture and evolution of a unichromosomal asexual nematode.</title>
        <authorList>
            <person name="Fradin H."/>
            <person name="Zegar C."/>
            <person name="Gutwein M."/>
            <person name="Lucas J."/>
            <person name="Kovtun M."/>
            <person name="Corcoran D."/>
            <person name="Baugh L.R."/>
            <person name="Kiontke K."/>
            <person name="Gunsalus K."/>
            <person name="Fitch D.H."/>
            <person name="Piano F."/>
        </authorList>
    </citation>
    <scope>NUCLEOTIDE SEQUENCE [LARGE SCALE GENOMIC DNA]</scope>
    <source>
        <strain evidence="2">PF1309</strain>
    </source>
</reference>
<dbReference type="AlphaFoldDB" id="A0A2A2K3J1"/>
<proteinExistence type="predicted"/>
<evidence type="ECO:0000256" key="1">
    <source>
        <dbReference type="SAM" id="MobiDB-lite"/>
    </source>
</evidence>
<feature type="compositionally biased region" description="Acidic residues" evidence="1">
    <location>
        <begin position="1"/>
        <end position="10"/>
    </location>
</feature>
<protein>
    <submittedName>
        <fullName evidence="2">Uncharacterized protein</fullName>
    </submittedName>
</protein>
<feature type="compositionally biased region" description="Polar residues" evidence="1">
    <location>
        <begin position="43"/>
        <end position="55"/>
    </location>
</feature>
<dbReference type="EMBL" id="LIAE01009741">
    <property type="protein sequence ID" value="PAV68537.1"/>
    <property type="molecule type" value="Genomic_DNA"/>
</dbReference>
<evidence type="ECO:0000313" key="2">
    <source>
        <dbReference type="EMBL" id="PAV68537.1"/>
    </source>
</evidence>
<keyword evidence="3" id="KW-1185">Reference proteome</keyword>
<accession>A0A2A2K3J1</accession>
<comment type="caution">
    <text evidence="2">The sequence shown here is derived from an EMBL/GenBank/DDBJ whole genome shotgun (WGS) entry which is preliminary data.</text>
</comment>
<organism evidence="2 3">
    <name type="scientific">Diploscapter pachys</name>
    <dbReference type="NCBI Taxonomy" id="2018661"/>
    <lineage>
        <taxon>Eukaryota</taxon>
        <taxon>Metazoa</taxon>
        <taxon>Ecdysozoa</taxon>
        <taxon>Nematoda</taxon>
        <taxon>Chromadorea</taxon>
        <taxon>Rhabditida</taxon>
        <taxon>Rhabditina</taxon>
        <taxon>Rhabditomorpha</taxon>
        <taxon>Rhabditoidea</taxon>
        <taxon>Rhabditidae</taxon>
        <taxon>Diploscapter</taxon>
    </lineage>
</organism>
<feature type="compositionally biased region" description="Polar residues" evidence="1">
    <location>
        <begin position="97"/>
        <end position="108"/>
    </location>
</feature>
<sequence length="108" mass="11625">MRETSDDEVTESISELPSIAGKVGGIRKSSSPDSDRVQPLPPTQSQESPAGNSQFPAGRDTETPSPTQPQPDMYQNARDMLKKTGPDQKPPSGLQVLHSTLSSYTNVE</sequence>
<dbReference type="Proteomes" id="UP000218231">
    <property type="component" value="Unassembled WGS sequence"/>
</dbReference>
<feature type="region of interest" description="Disordered" evidence="1">
    <location>
        <begin position="1"/>
        <end position="108"/>
    </location>
</feature>